<evidence type="ECO:0000313" key="1">
    <source>
        <dbReference type="EMBL" id="CAG8688230.1"/>
    </source>
</evidence>
<evidence type="ECO:0000313" key="2">
    <source>
        <dbReference type="Proteomes" id="UP000789570"/>
    </source>
</evidence>
<dbReference type="OrthoDB" id="2418982at2759"/>
<dbReference type="EMBL" id="CAJVPQ010006680">
    <property type="protein sequence ID" value="CAG8688230.1"/>
    <property type="molecule type" value="Genomic_DNA"/>
</dbReference>
<organism evidence="1 2">
    <name type="scientific">Funneliformis caledonium</name>
    <dbReference type="NCBI Taxonomy" id="1117310"/>
    <lineage>
        <taxon>Eukaryota</taxon>
        <taxon>Fungi</taxon>
        <taxon>Fungi incertae sedis</taxon>
        <taxon>Mucoromycota</taxon>
        <taxon>Glomeromycotina</taxon>
        <taxon>Glomeromycetes</taxon>
        <taxon>Glomerales</taxon>
        <taxon>Glomeraceae</taxon>
        <taxon>Funneliformis</taxon>
    </lineage>
</organism>
<protein>
    <submittedName>
        <fullName evidence="1">16061_t:CDS:1</fullName>
    </submittedName>
</protein>
<dbReference type="CDD" id="cd18809">
    <property type="entry name" value="SF1_C_RecD"/>
    <property type="match status" value="1"/>
</dbReference>
<sequence>MCILFSKCNSRYSIHKVQGLTLPDISLSLDSQMFEKRQAYTAISRCSNWNNVKIKSLSKGAFTVDKSMIKEYERLVEKASELLSLSRPLQTNN</sequence>
<reference evidence="1" key="1">
    <citation type="submission" date="2021-06" db="EMBL/GenBank/DDBJ databases">
        <authorList>
            <person name="Kallberg Y."/>
            <person name="Tangrot J."/>
            <person name="Rosling A."/>
        </authorList>
    </citation>
    <scope>NUCLEOTIDE SEQUENCE</scope>
    <source>
        <strain evidence="1">UK204</strain>
    </source>
</reference>
<proteinExistence type="predicted"/>
<dbReference type="Proteomes" id="UP000789570">
    <property type="component" value="Unassembled WGS sequence"/>
</dbReference>
<gene>
    <name evidence="1" type="ORF">FCALED_LOCUS12818</name>
</gene>
<accession>A0A9N9ESV5</accession>
<dbReference type="AlphaFoldDB" id="A0A9N9ESV5"/>
<dbReference type="InterPro" id="IPR027417">
    <property type="entry name" value="P-loop_NTPase"/>
</dbReference>
<keyword evidence="2" id="KW-1185">Reference proteome</keyword>
<dbReference type="SUPFAM" id="SSF52540">
    <property type="entry name" value="P-loop containing nucleoside triphosphate hydrolases"/>
    <property type="match status" value="1"/>
</dbReference>
<comment type="caution">
    <text evidence="1">The sequence shown here is derived from an EMBL/GenBank/DDBJ whole genome shotgun (WGS) entry which is preliminary data.</text>
</comment>
<name>A0A9N9ESV5_9GLOM</name>